<proteinExistence type="predicted"/>
<evidence type="ECO:0000313" key="3">
    <source>
        <dbReference type="Proteomes" id="UP001596495"/>
    </source>
</evidence>
<protein>
    <submittedName>
        <fullName evidence="2">Hemin uptake protein HemP</fullName>
    </submittedName>
</protein>
<feature type="compositionally biased region" description="Polar residues" evidence="1">
    <location>
        <begin position="12"/>
        <end position="24"/>
    </location>
</feature>
<dbReference type="InterPro" id="IPR019600">
    <property type="entry name" value="Hemin_uptake_protein_HemP"/>
</dbReference>
<dbReference type="Gene3D" id="2.10.70.10">
    <property type="entry name" value="Complement Module, domain 1"/>
    <property type="match status" value="1"/>
</dbReference>
<gene>
    <name evidence="2" type="primary">hemP</name>
    <name evidence="2" type="ORF">ACFQNJ_07420</name>
</gene>
<dbReference type="Pfam" id="PF10636">
    <property type="entry name" value="hemP"/>
    <property type="match status" value="1"/>
</dbReference>
<dbReference type="Proteomes" id="UP001596495">
    <property type="component" value="Unassembled WGS sequence"/>
</dbReference>
<feature type="region of interest" description="Disordered" evidence="1">
    <location>
        <begin position="1"/>
        <end position="33"/>
    </location>
</feature>
<dbReference type="RefSeq" id="WP_374639964.1">
    <property type="nucleotide sequence ID" value="NZ_JBHTBX010000004.1"/>
</dbReference>
<evidence type="ECO:0000256" key="1">
    <source>
        <dbReference type="SAM" id="MobiDB-lite"/>
    </source>
</evidence>
<keyword evidence="3" id="KW-1185">Reference proteome</keyword>
<comment type="caution">
    <text evidence="2">The sequence shown here is derived from an EMBL/GenBank/DDBJ whole genome shotgun (WGS) entry which is preliminary data.</text>
</comment>
<sequence length="67" mass="7243">MPDCVMPASQEPVRSTPTGVQTPATAPHGPVLQSNDLLQGRHAIVIEHNGSVYRLQTTRQGKLILTK</sequence>
<name>A0ABW2R8D7_9BURK</name>
<evidence type="ECO:0000313" key="2">
    <source>
        <dbReference type="EMBL" id="MFC7434338.1"/>
    </source>
</evidence>
<dbReference type="EMBL" id="JBHTBX010000004">
    <property type="protein sequence ID" value="MFC7434338.1"/>
    <property type="molecule type" value="Genomic_DNA"/>
</dbReference>
<accession>A0ABW2R8D7</accession>
<organism evidence="2 3">
    <name type="scientific">Hydrogenophaga bisanensis</name>
    <dbReference type="NCBI Taxonomy" id="439611"/>
    <lineage>
        <taxon>Bacteria</taxon>
        <taxon>Pseudomonadati</taxon>
        <taxon>Pseudomonadota</taxon>
        <taxon>Betaproteobacteria</taxon>
        <taxon>Burkholderiales</taxon>
        <taxon>Comamonadaceae</taxon>
        <taxon>Hydrogenophaga</taxon>
    </lineage>
</organism>
<reference evidence="3" key="1">
    <citation type="journal article" date="2019" name="Int. J. Syst. Evol. Microbiol.">
        <title>The Global Catalogue of Microorganisms (GCM) 10K type strain sequencing project: providing services to taxonomists for standard genome sequencing and annotation.</title>
        <authorList>
            <consortium name="The Broad Institute Genomics Platform"/>
            <consortium name="The Broad Institute Genome Sequencing Center for Infectious Disease"/>
            <person name="Wu L."/>
            <person name="Ma J."/>
        </authorList>
    </citation>
    <scope>NUCLEOTIDE SEQUENCE [LARGE SCALE GENOMIC DNA]</scope>
    <source>
        <strain evidence="3">CCUG 54518</strain>
    </source>
</reference>